<protein>
    <submittedName>
        <fullName evidence="2">Predicted protein</fullName>
    </submittedName>
</protein>
<evidence type="ECO:0000313" key="2">
    <source>
        <dbReference type="EMBL" id="EFL30184.1"/>
    </source>
</evidence>
<dbReference type="HOGENOM" id="CLU_2994914_0_0_11"/>
<gene>
    <name evidence="2" type="ORF">SSQG_00702</name>
</gene>
<evidence type="ECO:0000313" key="3">
    <source>
        <dbReference type="Proteomes" id="UP000004184"/>
    </source>
</evidence>
<dbReference type="eggNOG" id="COG2508">
    <property type="taxonomic scope" value="Bacteria"/>
</dbReference>
<organism evidence="2 3">
    <name type="scientific">Streptomyces viridochromogenes (strain DSM 40736 / JCM 4977 / BCRC 1201 / Tue 494)</name>
    <dbReference type="NCBI Taxonomy" id="591159"/>
    <lineage>
        <taxon>Bacteria</taxon>
        <taxon>Bacillati</taxon>
        <taxon>Actinomycetota</taxon>
        <taxon>Actinomycetes</taxon>
        <taxon>Kitasatosporales</taxon>
        <taxon>Streptomycetaceae</taxon>
        <taxon>Streptomyces</taxon>
    </lineage>
</organism>
<proteinExistence type="predicted"/>
<keyword evidence="3" id="KW-1185">Reference proteome</keyword>
<dbReference type="Pfam" id="PF13556">
    <property type="entry name" value="HTH_30"/>
    <property type="match status" value="1"/>
</dbReference>
<name>D9XAP7_STRVT</name>
<dbReference type="Proteomes" id="UP000004184">
    <property type="component" value="Unassembled WGS sequence"/>
</dbReference>
<dbReference type="InterPro" id="IPR042070">
    <property type="entry name" value="PucR_C-HTH_sf"/>
</dbReference>
<dbReference type="EMBL" id="GG657757">
    <property type="protein sequence ID" value="EFL30184.1"/>
    <property type="molecule type" value="Genomic_DNA"/>
</dbReference>
<accession>D9XAP7</accession>
<dbReference type="InterPro" id="IPR025736">
    <property type="entry name" value="PucR_C-HTH_dom"/>
</dbReference>
<evidence type="ECO:0000259" key="1">
    <source>
        <dbReference type="Pfam" id="PF13556"/>
    </source>
</evidence>
<dbReference type="AlphaFoldDB" id="D9XAP7"/>
<reference evidence="3" key="1">
    <citation type="submission" date="2009-02" db="EMBL/GenBank/DDBJ databases">
        <title>Annotation of Streptomyces viridochromogenes strain DSM 40736.</title>
        <authorList>
            <consortium name="The Broad Institute Genome Sequencing Platform"/>
            <consortium name="Broad Institute Microbial Sequencing Center"/>
            <person name="Fischbach M."/>
            <person name="Godfrey P."/>
            <person name="Ward D."/>
            <person name="Young S."/>
            <person name="Zeng Q."/>
            <person name="Koehrsen M."/>
            <person name="Alvarado L."/>
            <person name="Berlin A.M."/>
            <person name="Bochicchio J."/>
            <person name="Borenstein D."/>
            <person name="Chapman S.B."/>
            <person name="Chen Z."/>
            <person name="Engels R."/>
            <person name="Freedman E."/>
            <person name="Gellesch M."/>
            <person name="Goldberg J."/>
            <person name="Griggs A."/>
            <person name="Gujja S."/>
            <person name="Heilman E.R."/>
            <person name="Heiman D.I."/>
            <person name="Hepburn T.A."/>
            <person name="Howarth C."/>
            <person name="Jen D."/>
            <person name="Larson L."/>
            <person name="Lewis B."/>
            <person name="Mehta T."/>
            <person name="Park D."/>
            <person name="Pearson M."/>
            <person name="Richards J."/>
            <person name="Roberts A."/>
            <person name="Saif S."/>
            <person name="Shea T.D."/>
            <person name="Shenoy N."/>
            <person name="Sisk P."/>
            <person name="Stolte C."/>
            <person name="Sykes S.N."/>
            <person name="Thomson T."/>
            <person name="Walk T."/>
            <person name="White J."/>
            <person name="Yandava C."/>
            <person name="Straight P."/>
            <person name="Clardy J."/>
            <person name="Hung D."/>
            <person name="Kolter R."/>
            <person name="Mekalanos J."/>
            <person name="Walker S."/>
            <person name="Walsh C.T."/>
            <person name="Wieland-Brown L.C."/>
            <person name="Haas B."/>
            <person name="Nusbaum C."/>
            <person name="Birren B."/>
        </authorList>
    </citation>
    <scope>NUCLEOTIDE SEQUENCE [LARGE SCALE GENOMIC DNA]</scope>
    <source>
        <strain evidence="3">DSM 40736 / JCM 4977 / BCRC 1201 / Tue 494</strain>
    </source>
</reference>
<sequence>MHGVITARRSHLSRQALYQRLHIVEDILGADLESGDRRAQPHVAIAALDAQRARKRS</sequence>
<dbReference type="Gene3D" id="1.10.10.2840">
    <property type="entry name" value="PucR C-terminal helix-turn-helix domain"/>
    <property type="match status" value="1"/>
</dbReference>
<feature type="domain" description="PucR C-terminal helix-turn-helix" evidence="1">
    <location>
        <begin position="6"/>
        <end position="47"/>
    </location>
</feature>